<organism evidence="1 2">
    <name type="scientific">Solirubrobacter pauli</name>
    <dbReference type="NCBI Taxonomy" id="166793"/>
    <lineage>
        <taxon>Bacteria</taxon>
        <taxon>Bacillati</taxon>
        <taxon>Actinomycetota</taxon>
        <taxon>Thermoleophilia</taxon>
        <taxon>Solirubrobacterales</taxon>
        <taxon>Solirubrobacteraceae</taxon>
        <taxon>Solirubrobacter</taxon>
    </lineage>
</organism>
<dbReference type="EMBL" id="RBIL01000001">
    <property type="protein sequence ID" value="RKQ93500.1"/>
    <property type="molecule type" value="Genomic_DNA"/>
</dbReference>
<keyword evidence="2" id="KW-1185">Reference proteome</keyword>
<accession>A0A660LHP4</accession>
<gene>
    <name evidence="1" type="ORF">C8N24_3368</name>
</gene>
<dbReference type="AlphaFoldDB" id="A0A660LHP4"/>
<dbReference type="Proteomes" id="UP000278962">
    <property type="component" value="Unassembled WGS sequence"/>
</dbReference>
<comment type="caution">
    <text evidence="1">The sequence shown here is derived from an EMBL/GenBank/DDBJ whole genome shotgun (WGS) entry which is preliminary data.</text>
</comment>
<name>A0A660LHP4_9ACTN</name>
<sequence>MRAVSAEIGSVLLLIGSVWLSLCVVAVSLCVAARRGDEALTALTPHTAAPPEAEPDVPFVATLTALVPVEADPVAAPAPSLPLRSHAS</sequence>
<evidence type="ECO:0000313" key="2">
    <source>
        <dbReference type="Proteomes" id="UP000278962"/>
    </source>
</evidence>
<evidence type="ECO:0000313" key="1">
    <source>
        <dbReference type="EMBL" id="RKQ93500.1"/>
    </source>
</evidence>
<reference evidence="1 2" key="1">
    <citation type="submission" date="2018-10" db="EMBL/GenBank/DDBJ databases">
        <title>Genomic Encyclopedia of Archaeal and Bacterial Type Strains, Phase II (KMG-II): from individual species to whole genera.</title>
        <authorList>
            <person name="Goeker M."/>
        </authorList>
    </citation>
    <scope>NUCLEOTIDE SEQUENCE [LARGE SCALE GENOMIC DNA]</scope>
    <source>
        <strain evidence="1 2">DSM 14954</strain>
    </source>
</reference>
<proteinExistence type="predicted"/>
<protein>
    <submittedName>
        <fullName evidence="1">Uncharacterized protein</fullName>
    </submittedName>
</protein>